<dbReference type="InterPro" id="IPR051532">
    <property type="entry name" value="Ester_Hydrolysis_Enzymes"/>
</dbReference>
<dbReference type="OMA" id="QDYVFIE"/>
<dbReference type="InterPro" id="IPR013830">
    <property type="entry name" value="SGNH_hydro"/>
</dbReference>
<feature type="chain" id="PRO_5004085206" evidence="2">
    <location>
        <begin position="25"/>
        <end position="1379"/>
    </location>
</feature>
<dbReference type="InterPro" id="IPR036514">
    <property type="entry name" value="SGNH_hydro_sf"/>
</dbReference>
<dbReference type="Proteomes" id="UP000012174">
    <property type="component" value="Unassembled WGS sequence"/>
</dbReference>
<dbReference type="HOGENOM" id="CLU_005800_0_0_1"/>
<dbReference type="SUPFAM" id="SSF52266">
    <property type="entry name" value="SGNH hydrolase"/>
    <property type="match status" value="1"/>
</dbReference>
<dbReference type="Gene3D" id="3.40.50.1110">
    <property type="entry name" value="SGNH hydrolase"/>
    <property type="match status" value="1"/>
</dbReference>
<dbReference type="Pfam" id="PF13517">
    <property type="entry name" value="FG-GAP_3"/>
    <property type="match status" value="2"/>
</dbReference>
<feature type="signal peptide" evidence="2">
    <location>
        <begin position="1"/>
        <end position="24"/>
    </location>
</feature>
<dbReference type="STRING" id="1287681.M7SS21"/>
<dbReference type="InterPro" id="IPR013517">
    <property type="entry name" value="FG-GAP"/>
</dbReference>
<dbReference type="GO" id="GO:0004622">
    <property type="term" value="F:phosphatidylcholine lysophospholipase activity"/>
    <property type="evidence" value="ECO:0007669"/>
    <property type="project" value="TreeGrafter"/>
</dbReference>
<dbReference type="PANTHER" id="PTHR30383">
    <property type="entry name" value="THIOESTERASE 1/PROTEASE 1/LYSOPHOSPHOLIPASE L1"/>
    <property type="match status" value="1"/>
</dbReference>
<dbReference type="KEGG" id="ela:UCREL1_3691"/>
<dbReference type="SUPFAM" id="SSF69318">
    <property type="entry name" value="Integrin alpha N-terminal domain"/>
    <property type="match status" value="2"/>
</dbReference>
<dbReference type="EMBL" id="KB706106">
    <property type="protein sequence ID" value="EMR69289.1"/>
    <property type="molecule type" value="Genomic_DNA"/>
</dbReference>
<dbReference type="OrthoDB" id="3915838at2759"/>
<dbReference type="InterPro" id="IPR028994">
    <property type="entry name" value="Integrin_alpha_N"/>
</dbReference>
<evidence type="ECO:0000256" key="2">
    <source>
        <dbReference type="SAM" id="SignalP"/>
    </source>
</evidence>
<dbReference type="Pfam" id="PF13472">
    <property type="entry name" value="Lipase_GDSL_2"/>
    <property type="match status" value="1"/>
</dbReference>
<keyword evidence="1 2" id="KW-0732">Signal</keyword>
<evidence type="ECO:0000313" key="4">
    <source>
        <dbReference type="EMBL" id="EMR69289.1"/>
    </source>
</evidence>
<reference evidence="5" key="1">
    <citation type="journal article" date="2013" name="Genome Announc.">
        <title>Draft genome sequence of the grapevine dieback fungus Eutypa lata UCR-EL1.</title>
        <authorList>
            <person name="Blanco-Ulate B."/>
            <person name="Rolshausen P.E."/>
            <person name="Cantu D."/>
        </authorList>
    </citation>
    <scope>NUCLEOTIDE SEQUENCE [LARGE SCALE GENOMIC DNA]</scope>
    <source>
        <strain evidence="5">UCR-EL1</strain>
    </source>
</reference>
<feature type="domain" description="SGNH hydrolase-type esterase" evidence="3">
    <location>
        <begin position="67"/>
        <end position="253"/>
    </location>
</feature>
<evidence type="ECO:0000313" key="5">
    <source>
        <dbReference type="Proteomes" id="UP000012174"/>
    </source>
</evidence>
<dbReference type="eggNOG" id="ENOG502SIJX">
    <property type="taxonomic scope" value="Eukaryota"/>
</dbReference>
<proteinExistence type="predicted"/>
<organism evidence="4 5">
    <name type="scientific">Eutypa lata (strain UCR-EL1)</name>
    <name type="common">Grapevine dieback disease fungus</name>
    <name type="synonym">Eutypa armeniacae</name>
    <dbReference type="NCBI Taxonomy" id="1287681"/>
    <lineage>
        <taxon>Eukaryota</taxon>
        <taxon>Fungi</taxon>
        <taxon>Dikarya</taxon>
        <taxon>Ascomycota</taxon>
        <taxon>Pezizomycotina</taxon>
        <taxon>Sordariomycetes</taxon>
        <taxon>Xylariomycetidae</taxon>
        <taxon>Xylariales</taxon>
        <taxon>Diatrypaceae</taxon>
        <taxon>Eutypa</taxon>
    </lineage>
</organism>
<keyword evidence="5" id="KW-1185">Reference proteome</keyword>
<accession>M7SS21</accession>
<name>M7SS21_EUTLA</name>
<protein>
    <submittedName>
        <fullName evidence="4">Putative fg-gap repeat domain-containing protein</fullName>
    </submittedName>
</protein>
<sequence length="1379" mass="149716">MAGFTKALWCLSSVLPFLYQPVSGLPAHSFEYNDGFLDLNGTHPFAEFGITSPQKRAGDYELRILSFGASIMSGTGSTTGDGSRRPLRDALRLDGWDVNMVGSRCTGTMIDCNHEANPGDVITQAHVRLQKSLGYKANIMLINLGTNDGNGNVDLANVGTRMESVLDDMWAADGMADTCVMLSTLLPTTNTNGAANRATINGQYRSLVIKKAGEGKCIYMADMQPNGQEWFDLAVDFHDDEVPKVHPNDGGHKKMAAVWYEWINKAISDGKLKAPGEFTASKPNCDKFAGTGTDAGGMTQRGSGYDDGSYSHDSEAMGKGALTGTLQIIHTRDSEWDRDQWKFARLFSDQYDDVVLWVDNDDESEIVFAAMKNSGDGKGVFTNINDMHGDMYCDSGKGVFFIDMNADGLDDFVCIDSKGNAHLSVNQGDGDRASGKPPSFKQVGQIKATETSGRDRVVLADIDGDGRGDYGVMADLGKTSFWRNGGAGDAPEYWQALGVRWSMTIGDLDGIRYEDLNGDGRDDFMWVSDEAGSVSTYTNTRSCKKGLEGDGLNVAWRSATLRHGEAGLTHLGVEAFADGDTSLRKRIHFARIYGTKTVFGNVYRQDYVYLKHSKVDGNHRFEMYVWKNLGTGGTKIKVDGNKYCNMMGHEDGSVDYVWAYQGGTMEMWASRGKKTITDNDADGWWNYQGTIWTPPKEMHRKDLHLQDWDGDGDCDIIWNDPDNNNAVQVWLNNYPKTGSWDWTHLENPASGIGCAEKRGVGINDLAVRFADITGNKRADYLCIKPDGYVSAFLHQDDDSWEDVGQVKFAEGHDRANLRWADVDGDGMDDLIWIEKFSGDTFVSYNGGRGDPSTGGGSSFYWRKQSEVAYAGLAAGSCIFYADLDGSGRVDEHYVLESLNNIAYTSLSPTCGNEDVTGDDDSMVNDLPEVPGTDDSYCTAGTGDGYLSDLCEYVCQYNYCESPCTCTATGELKTAPDETSSGGSSVSGDSQVNALCDWACSRSYCPPKVCTSSTDSDDTCQWDPQTAESWGNSGANSLVDSYIQAYAHEKLQDASIRSLGLIDQMIIDFKMDPPDTDLLKEILGTISGIAGLTSLITKRGSQDAADIFTLIAGVSASVNAQTSAVTDDLDKFAAAAKVYVAQILDDTNAKLEETLPAFFGNGDLSKIQTLYDLFVASGVISESTRTSTVSKLLDGGAMIVPVLESSIADAVSSGIEDTIAGVLGGLLASLHYLAVRPAGCSAESCAVSKACRRVDDSCVYLVRRPKGESMSETTPDEAIEALESTYGISLDDMLRNIRDCNNQQMSDADRTSIYVGGNRYADCYFTIAYLESGGLDYPIEVPTNEADLPDWVTSTTDLWNGARKDVCSLESSADFPACAT</sequence>
<evidence type="ECO:0000256" key="1">
    <source>
        <dbReference type="ARBA" id="ARBA00022729"/>
    </source>
</evidence>
<evidence type="ECO:0000259" key="3">
    <source>
        <dbReference type="Pfam" id="PF13472"/>
    </source>
</evidence>
<dbReference type="PANTHER" id="PTHR30383:SF31">
    <property type="entry name" value="SGNH HYDROLASE-TYPE ESTERASE DOMAIN-CONTAINING PROTEIN-RELATED"/>
    <property type="match status" value="1"/>
</dbReference>
<gene>
    <name evidence="4" type="ORF">UCREL1_3691</name>
</gene>